<dbReference type="RefSeq" id="WP_157074704.1">
    <property type="nucleotide sequence ID" value="NZ_LOHZ01000023.1"/>
</dbReference>
<dbReference type="STRING" id="520767.ATZ99_08160"/>
<dbReference type="EMBL" id="LOHZ01000023">
    <property type="protein sequence ID" value="KYO66999.1"/>
    <property type="molecule type" value="Genomic_DNA"/>
</dbReference>
<evidence type="ECO:0000313" key="2">
    <source>
        <dbReference type="Proteomes" id="UP000075737"/>
    </source>
</evidence>
<reference evidence="1 2" key="1">
    <citation type="submission" date="2015-12" db="EMBL/GenBank/DDBJ databases">
        <title>Draft genome of Thermovenabulum gondwanense isolated from a red thermophilic microbial mat colonisisng an outflow channel of a bore well.</title>
        <authorList>
            <person name="Patel B.K."/>
        </authorList>
    </citation>
    <scope>NUCLEOTIDE SEQUENCE [LARGE SCALE GENOMIC DNA]</scope>
    <source>
        <strain evidence="1 2">R270</strain>
    </source>
</reference>
<comment type="caution">
    <text evidence="1">The sequence shown here is derived from an EMBL/GenBank/DDBJ whole genome shotgun (WGS) entry which is preliminary data.</text>
</comment>
<organism evidence="1 2">
    <name type="scientific">Thermovenabulum gondwanense</name>
    <dbReference type="NCBI Taxonomy" id="520767"/>
    <lineage>
        <taxon>Bacteria</taxon>
        <taxon>Bacillati</taxon>
        <taxon>Bacillota</taxon>
        <taxon>Clostridia</taxon>
        <taxon>Thermosediminibacterales</taxon>
        <taxon>Thermosediminibacteraceae</taxon>
        <taxon>Thermovenabulum</taxon>
    </lineage>
</organism>
<evidence type="ECO:0000313" key="1">
    <source>
        <dbReference type="EMBL" id="KYO66999.1"/>
    </source>
</evidence>
<protein>
    <submittedName>
        <fullName evidence="1">Uncharacterized protein</fullName>
    </submittedName>
</protein>
<proteinExistence type="predicted"/>
<dbReference type="AlphaFoldDB" id="A0A162MRE6"/>
<keyword evidence="2" id="KW-1185">Reference proteome</keyword>
<gene>
    <name evidence="1" type="ORF">ATZ99_08160</name>
</gene>
<name>A0A162MRE6_9FIRM</name>
<sequence length="58" mass="6548">MSKKFIRLIIVLILTVVILLSQAINTFALSYYNNTNSSREDKLKDTVIMLIGSPNAYV</sequence>
<dbReference type="Proteomes" id="UP000075737">
    <property type="component" value="Unassembled WGS sequence"/>
</dbReference>
<accession>A0A162MRE6</accession>